<keyword evidence="2" id="KW-1185">Reference proteome</keyword>
<organism evidence="1 2">
    <name type="scientific">Vaccinium darrowii</name>
    <dbReference type="NCBI Taxonomy" id="229202"/>
    <lineage>
        <taxon>Eukaryota</taxon>
        <taxon>Viridiplantae</taxon>
        <taxon>Streptophyta</taxon>
        <taxon>Embryophyta</taxon>
        <taxon>Tracheophyta</taxon>
        <taxon>Spermatophyta</taxon>
        <taxon>Magnoliopsida</taxon>
        <taxon>eudicotyledons</taxon>
        <taxon>Gunneridae</taxon>
        <taxon>Pentapetalae</taxon>
        <taxon>asterids</taxon>
        <taxon>Ericales</taxon>
        <taxon>Ericaceae</taxon>
        <taxon>Vaccinioideae</taxon>
        <taxon>Vaccinieae</taxon>
        <taxon>Vaccinium</taxon>
    </lineage>
</organism>
<gene>
    <name evidence="1" type="ORF">Vadar_031374</name>
</gene>
<proteinExistence type="predicted"/>
<reference evidence="1 2" key="1">
    <citation type="journal article" date="2021" name="Hortic Res">
        <title>High-quality reference genome and annotation aids understanding of berry development for evergreen blueberry (Vaccinium darrowii).</title>
        <authorList>
            <person name="Yu J."/>
            <person name="Hulse-Kemp A.M."/>
            <person name="Babiker E."/>
            <person name="Staton M."/>
        </authorList>
    </citation>
    <scope>NUCLEOTIDE SEQUENCE [LARGE SCALE GENOMIC DNA]</scope>
    <source>
        <strain evidence="2">cv. NJ 8807/NJ 8810</strain>
        <tissue evidence="1">Young leaf</tissue>
    </source>
</reference>
<sequence>MSDPPLEITWFYSAMTFHSSIKSIAAVKDLFQLLVSCSSPYNGSKRVAVLAPVVYELYYLVVDCLDKGLCLKSEVEGLIEGIVSYILLCCSKFSEEWDDGSGNLTGGFVDLIPVWTVGRVGEKCEFGDDLRVFFPLVSGEVHSKDRVGCGAGYLAAIVMVEVFLLRLYVKFGSGVLSEELQKDMQHWAVQTIKEFQNCCFFDMLLRMLLEPGLPVTTILSSENEFLLRQVLYDVVILVDYTNLKPQMWTQLPGDCMEKIALTWLLVVDAAVQFAREIGNQTRAISYVDAFSKSCLPNQLIEWFTNHTGLEDKISIPDVSTPKALIRWLQALEGQGVRVLGHDISKLQAKAVICKSRVDSEISDSKPGCKNQNDSILFCLQNNQRGQNIVDEDQEMVDWTGDAFAPTDCTGHSMADVRRRKREEGRTDDWETRFKLAKFDYRQDSAGEKRLTRCDDNLNGGNEVKFHSVV</sequence>
<dbReference type="EMBL" id="CM037152">
    <property type="protein sequence ID" value="KAH7835949.1"/>
    <property type="molecule type" value="Genomic_DNA"/>
</dbReference>
<accession>A0ACB7X5V2</accession>
<evidence type="ECO:0000313" key="1">
    <source>
        <dbReference type="EMBL" id="KAH7835949.1"/>
    </source>
</evidence>
<name>A0ACB7X5V2_9ERIC</name>
<evidence type="ECO:0000313" key="2">
    <source>
        <dbReference type="Proteomes" id="UP000828048"/>
    </source>
</evidence>
<dbReference type="Proteomes" id="UP000828048">
    <property type="component" value="Chromosome 2"/>
</dbReference>
<protein>
    <submittedName>
        <fullName evidence="1">Uncharacterized protein</fullName>
    </submittedName>
</protein>
<comment type="caution">
    <text evidence="1">The sequence shown here is derived from an EMBL/GenBank/DDBJ whole genome shotgun (WGS) entry which is preliminary data.</text>
</comment>